<dbReference type="EMBL" id="JASJOS010000001">
    <property type="protein sequence ID" value="MDJ1478975.1"/>
    <property type="molecule type" value="Genomic_DNA"/>
</dbReference>
<sequence length="120" mass="14049">MGYTISIYRREVKSKQLAYEGEDFFENTDNLLPFTSDQKETLEKRLLNYGYLLQNENATGKQFEHKKLKGVLALLTDHALYFESGFTEQGVFEISMTASEFTDTDEFVKYDPQNEGWEEF</sequence>
<evidence type="ECO:0000313" key="2">
    <source>
        <dbReference type="Proteomes" id="UP001241110"/>
    </source>
</evidence>
<comment type="caution">
    <text evidence="1">The sequence shown here is derived from an EMBL/GenBank/DDBJ whole genome shotgun (WGS) entry which is preliminary data.</text>
</comment>
<accession>A0AAE3QKX7</accession>
<gene>
    <name evidence="1" type="ORF">QNI16_00680</name>
</gene>
<organism evidence="1 2">
    <name type="scientific">Xanthocytophaga flava</name>
    <dbReference type="NCBI Taxonomy" id="3048013"/>
    <lineage>
        <taxon>Bacteria</taxon>
        <taxon>Pseudomonadati</taxon>
        <taxon>Bacteroidota</taxon>
        <taxon>Cytophagia</taxon>
        <taxon>Cytophagales</taxon>
        <taxon>Rhodocytophagaceae</taxon>
        <taxon>Xanthocytophaga</taxon>
    </lineage>
</organism>
<evidence type="ECO:0000313" key="1">
    <source>
        <dbReference type="EMBL" id="MDJ1478975.1"/>
    </source>
</evidence>
<dbReference type="Proteomes" id="UP001241110">
    <property type="component" value="Unassembled WGS sequence"/>
</dbReference>
<dbReference type="RefSeq" id="WP_313974789.1">
    <property type="nucleotide sequence ID" value="NZ_JASJOS010000001.1"/>
</dbReference>
<proteinExistence type="predicted"/>
<protein>
    <submittedName>
        <fullName evidence="1">Uncharacterized protein</fullName>
    </submittedName>
</protein>
<reference evidence="1" key="1">
    <citation type="submission" date="2023-05" db="EMBL/GenBank/DDBJ databases">
        <authorList>
            <person name="Zhang X."/>
        </authorList>
    </citation>
    <scope>NUCLEOTIDE SEQUENCE</scope>
    <source>
        <strain evidence="1">YF14B1</strain>
    </source>
</reference>
<dbReference type="AlphaFoldDB" id="A0AAE3QKX7"/>
<name>A0AAE3QKX7_9BACT</name>